<feature type="signal peptide" evidence="2">
    <location>
        <begin position="1"/>
        <end position="17"/>
    </location>
</feature>
<gene>
    <name evidence="3" type="ORF">TWF694_003488</name>
</gene>
<name>A0AAV9WY79_9PEZI</name>
<comment type="caution">
    <text evidence="3">The sequence shown here is derived from an EMBL/GenBank/DDBJ whole genome shotgun (WGS) entry which is preliminary data.</text>
</comment>
<protein>
    <submittedName>
        <fullName evidence="3">Uncharacterized protein</fullName>
    </submittedName>
</protein>
<keyword evidence="2" id="KW-0732">Signal</keyword>
<feature type="chain" id="PRO_5043451939" evidence="2">
    <location>
        <begin position="18"/>
        <end position="197"/>
    </location>
</feature>
<reference evidence="3 4" key="1">
    <citation type="submission" date="2019-10" db="EMBL/GenBank/DDBJ databases">
        <authorList>
            <person name="Palmer J.M."/>
        </authorList>
    </citation>
    <scope>NUCLEOTIDE SEQUENCE [LARGE SCALE GENOMIC DNA]</scope>
    <source>
        <strain evidence="3 4">TWF694</strain>
    </source>
</reference>
<dbReference type="Proteomes" id="UP001365542">
    <property type="component" value="Unassembled WGS sequence"/>
</dbReference>
<dbReference type="PROSITE" id="PS51257">
    <property type="entry name" value="PROKAR_LIPOPROTEIN"/>
    <property type="match status" value="1"/>
</dbReference>
<accession>A0AAV9WY79</accession>
<organism evidence="3 4">
    <name type="scientific">Orbilia ellipsospora</name>
    <dbReference type="NCBI Taxonomy" id="2528407"/>
    <lineage>
        <taxon>Eukaryota</taxon>
        <taxon>Fungi</taxon>
        <taxon>Dikarya</taxon>
        <taxon>Ascomycota</taxon>
        <taxon>Pezizomycotina</taxon>
        <taxon>Orbiliomycetes</taxon>
        <taxon>Orbiliales</taxon>
        <taxon>Orbiliaceae</taxon>
        <taxon>Orbilia</taxon>
    </lineage>
</organism>
<evidence type="ECO:0000313" key="4">
    <source>
        <dbReference type="Proteomes" id="UP001365542"/>
    </source>
</evidence>
<evidence type="ECO:0000256" key="2">
    <source>
        <dbReference type="SAM" id="SignalP"/>
    </source>
</evidence>
<dbReference type="AlphaFoldDB" id="A0AAV9WY79"/>
<proteinExistence type="predicted"/>
<dbReference type="EMBL" id="JAVHJO010000013">
    <property type="protein sequence ID" value="KAK6530117.1"/>
    <property type="molecule type" value="Genomic_DNA"/>
</dbReference>
<feature type="region of interest" description="Disordered" evidence="1">
    <location>
        <begin position="174"/>
        <end position="197"/>
    </location>
</feature>
<sequence length="197" mass="22110">MKANLHILLLFTSLTSCAVIRRNEPHEGTAAKHDTTTQKNLEPTTFHPDTRLSDQEVILNVPRGIWISHHKVRDLSDEDDPAELKVDKDNADDERLVENLVEHIEEVEDAERARMAASVAVGQQLEIKQLNAPPPPGTRISLNKIRDLSEAEEEDKVGNMIKAMVDFIVEILKNPPPEDENKIETAGNEAMNESNIE</sequence>
<keyword evidence="4" id="KW-1185">Reference proteome</keyword>
<evidence type="ECO:0000313" key="3">
    <source>
        <dbReference type="EMBL" id="KAK6530117.1"/>
    </source>
</evidence>
<evidence type="ECO:0000256" key="1">
    <source>
        <dbReference type="SAM" id="MobiDB-lite"/>
    </source>
</evidence>